<organism evidence="2">
    <name type="scientific">uncultured Methanosarcina sp</name>
    <dbReference type="NCBI Taxonomy" id="176307"/>
    <lineage>
        <taxon>Archaea</taxon>
        <taxon>Methanobacteriati</taxon>
        <taxon>Methanobacteriota</taxon>
        <taxon>Stenosarchaea group</taxon>
        <taxon>Methanomicrobia</taxon>
        <taxon>Methanosarcinales</taxon>
        <taxon>Methanosarcinaceae</taxon>
        <taxon>Methanosarcina</taxon>
        <taxon>environmental samples</taxon>
    </lineage>
</organism>
<dbReference type="AlphaFoldDB" id="A0A060CJC2"/>
<reference evidence="2" key="1">
    <citation type="journal article" date="2013" name="Environ. Microbiol.">
        <title>Seasonally variable intestinal metagenomes of the red palm weevil (Rhynchophorus ferrugineus).</title>
        <authorList>
            <person name="Jia S."/>
            <person name="Zhang X."/>
            <person name="Zhang G."/>
            <person name="Yin A."/>
            <person name="Zhang S."/>
            <person name="Li F."/>
            <person name="Wang L."/>
            <person name="Zhao D."/>
            <person name="Yun Q."/>
            <person name="Tala"/>
            <person name="Wang J."/>
            <person name="Sun G."/>
            <person name="Baabdullah M."/>
            <person name="Yu X."/>
            <person name="Hu S."/>
            <person name="Al-Mssallem I.S."/>
            <person name="Yu J."/>
        </authorList>
    </citation>
    <scope>NUCLEOTIDE SEQUENCE</scope>
</reference>
<name>A0A060CJC2_9EURY</name>
<evidence type="ECO:0000259" key="1">
    <source>
        <dbReference type="Pfam" id="PF11959"/>
    </source>
</evidence>
<dbReference type="EMBL" id="KF127698">
    <property type="protein sequence ID" value="AIA95057.1"/>
    <property type="molecule type" value="Genomic_DNA"/>
</dbReference>
<feature type="domain" description="DUF3473" evidence="1">
    <location>
        <begin position="63"/>
        <end position="138"/>
    </location>
</feature>
<dbReference type="InterPro" id="IPR011330">
    <property type="entry name" value="Glyco_hydro/deAcase_b/a-brl"/>
</dbReference>
<feature type="non-terminal residue" evidence="2">
    <location>
        <position position="157"/>
    </location>
</feature>
<dbReference type="PANTHER" id="PTHR47561:SF1">
    <property type="entry name" value="POLYSACCHARIDE DEACETYLASE FAMILY PROTEIN (AFU_ORTHOLOGUE AFUA_6G05030)"/>
    <property type="match status" value="1"/>
</dbReference>
<dbReference type="SUPFAM" id="SSF88713">
    <property type="entry name" value="Glycoside hydrolase/deacetylase"/>
    <property type="match status" value="1"/>
</dbReference>
<protein>
    <submittedName>
        <fullName evidence="2">CAZy families CE4 protein</fullName>
    </submittedName>
</protein>
<dbReference type="PANTHER" id="PTHR47561">
    <property type="entry name" value="POLYSACCHARIDE DEACETYLASE FAMILY PROTEIN (AFU_ORTHOLOGUE AFUA_6G05030)"/>
    <property type="match status" value="1"/>
</dbReference>
<dbReference type="Pfam" id="PF11959">
    <property type="entry name" value="DUF3473"/>
    <property type="match status" value="1"/>
</dbReference>
<evidence type="ECO:0000313" key="2">
    <source>
        <dbReference type="EMBL" id="AIA95057.1"/>
    </source>
</evidence>
<dbReference type="Gene3D" id="3.20.20.370">
    <property type="entry name" value="Glycoside hydrolase/deacetylase"/>
    <property type="match status" value="1"/>
</dbReference>
<feature type="non-terminal residue" evidence="2">
    <location>
        <position position="1"/>
    </location>
</feature>
<accession>A0A060CJC2</accession>
<sequence length="157" mass="17891">FMERTGEARERLKRATGQDVSGYRAPGAYIGHWMFDCLMQLDFAYDSSVNPNSLFNKTDFDTRGIGTRPYWIERAGSSKKLIELPWPHKKLGPLRMPTAGGPFLRMLPVSYLAAGVEDSRRRGDTVFYLHSLDITREKLPSLASSNARRPFIFNFRG</sequence>
<proteinExistence type="predicted"/>
<dbReference type="GO" id="GO:0005975">
    <property type="term" value="P:carbohydrate metabolic process"/>
    <property type="evidence" value="ECO:0007669"/>
    <property type="project" value="InterPro"/>
</dbReference>
<dbReference type="InterPro" id="IPR022560">
    <property type="entry name" value="DUF3473"/>
</dbReference>